<feature type="region of interest" description="Disordered" evidence="1">
    <location>
        <begin position="1"/>
        <end position="29"/>
    </location>
</feature>
<name>A0A2P2IZH1_RHIMU</name>
<accession>A0A2P2IZH1</accession>
<sequence>MAALTPRGGDISPGKRRSSKASRTNAEGK</sequence>
<evidence type="ECO:0000313" key="2">
    <source>
        <dbReference type="EMBL" id="MBW86587.1"/>
    </source>
</evidence>
<dbReference type="EMBL" id="GGEC01006104">
    <property type="protein sequence ID" value="MBW86587.1"/>
    <property type="molecule type" value="Transcribed_RNA"/>
</dbReference>
<proteinExistence type="predicted"/>
<evidence type="ECO:0000256" key="1">
    <source>
        <dbReference type="SAM" id="MobiDB-lite"/>
    </source>
</evidence>
<reference evidence="2" key="1">
    <citation type="submission" date="2018-02" db="EMBL/GenBank/DDBJ databases">
        <title>Rhizophora mucronata_Transcriptome.</title>
        <authorList>
            <person name="Meera S.P."/>
            <person name="Sreeshan A."/>
            <person name="Augustine A."/>
        </authorList>
    </citation>
    <scope>NUCLEOTIDE SEQUENCE</scope>
    <source>
        <tissue evidence="2">Leaf</tissue>
    </source>
</reference>
<organism evidence="2">
    <name type="scientific">Rhizophora mucronata</name>
    <name type="common">Asiatic mangrove</name>
    <dbReference type="NCBI Taxonomy" id="61149"/>
    <lineage>
        <taxon>Eukaryota</taxon>
        <taxon>Viridiplantae</taxon>
        <taxon>Streptophyta</taxon>
        <taxon>Embryophyta</taxon>
        <taxon>Tracheophyta</taxon>
        <taxon>Spermatophyta</taxon>
        <taxon>Magnoliopsida</taxon>
        <taxon>eudicotyledons</taxon>
        <taxon>Gunneridae</taxon>
        <taxon>Pentapetalae</taxon>
        <taxon>rosids</taxon>
        <taxon>fabids</taxon>
        <taxon>Malpighiales</taxon>
        <taxon>Rhizophoraceae</taxon>
        <taxon>Rhizophora</taxon>
    </lineage>
</organism>
<protein>
    <submittedName>
        <fullName evidence="2">Stomatin-like protein 2</fullName>
    </submittedName>
</protein>
<dbReference type="AlphaFoldDB" id="A0A2P2IZH1"/>